<comment type="caution">
    <text evidence="2">The sequence shown here is derived from an EMBL/GenBank/DDBJ whole genome shotgun (WGS) entry which is preliminary data.</text>
</comment>
<gene>
    <name evidence="2" type="ORF">EWV40_07335</name>
</gene>
<dbReference type="AlphaFoldDB" id="A0A552LV00"/>
<evidence type="ECO:0000256" key="1">
    <source>
        <dbReference type="SAM" id="MobiDB-lite"/>
    </source>
</evidence>
<evidence type="ECO:0000313" key="3">
    <source>
        <dbReference type="Proteomes" id="UP000320730"/>
    </source>
</evidence>
<proteinExistence type="predicted"/>
<dbReference type="Proteomes" id="UP000320730">
    <property type="component" value="Unassembled WGS sequence"/>
</dbReference>
<protein>
    <submittedName>
        <fullName evidence="2">Uncharacterized protein</fullName>
    </submittedName>
</protein>
<feature type="region of interest" description="Disordered" evidence="1">
    <location>
        <begin position="91"/>
        <end position="154"/>
    </location>
</feature>
<sequence>MSEKSTWSNFKDLAEDVLVGLAQDSPDNFAGRDINQDSSEKTTNIENFTQKGDIFEGDQHNTIIDTKSCEPESISVKEVDAPFWDKDTKTIDIKCKEEDQPEASPEPEPEPETTHEPEAMSEPEYEFNDTPLLEPQDLEVESLPEPEFEFEWGG</sequence>
<feature type="compositionally biased region" description="Acidic residues" evidence="1">
    <location>
        <begin position="99"/>
        <end position="111"/>
    </location>
</feature>
<evidence type="ECO:0000313" key="2">
    <source>
        <dbReference type="EMBL" id="TRV24022.1"/>
    </source>
</evidence>
<organism evidence="2 3">
    <name type="scientific">Microcystis flos-aquae Mf_WU_F_19750830_S460</name>
    <dbReference type="NCBI Taxonomy" id="2486237"/>
    <lineage>
        <taxon>Bacteria</taxon>
        <taxon>Bacillati</taxon>
        <taxon>Cyanobacteriota</taxon>
        <taxon>Cyanophyceae</taxon>
        <taxon>Oscillatoriophycideae</taxon>
        <taxon>Chroococcales</taxon>
        <taxon>Microcystaceae</taxon>
        <taxon>Microcystis</taxon>
    </lineage>
</organism>
<accession>A0A552LV00</accession>
<reference evidence="2 3" key="1">
    <citation type="submission" date="2019-01" db="EMBL/GenBank/DDBJ databases">
        <title>Coherence of Microcystis species and biogeography revealed through population genomics.</title>
        <authorList>
            <person name="Perez-Carrascal O.M."/>
            <person name="Terrat Y."/>
            <person name="Giani A."/>
            <person name="Fortin N."/>
            <person name="Tromas N."/>
            <person name="Shapiro B.J."/>
        </authorList>
    </citation>
    <scope>NUCLEOTIDE SEQUENCE [LARGE SCALE GENOMIC DNA]</scope>
    <source>
        <strain evidence="2">Mf_WU_F_19750830_S460</strain>
    </source>
</reference>
<name>A0A552LV00_9CHRO</name>
<dbReference type="EMBL" id="SFAN01000060">
    <property type="protein sequence ID" value="TRV24022.1"/>
    <property type="molecule type" value="Genomic_DNA"/>
</dbReference>
<feature type="compositionally biased region" description="Acidic residues" evidence="1">
    <location>
        <begin position="136"/>
        <end position="154"/>
    </location>
</feature>